<dbReference type="EMBL" id="CP009552">
    <property type="protein sequence ID" value="AIY89773.1"/>
    <property type="molecule type" value="Genomic_DNA"/>
</dbReference>
<dbReference type="Gene3D" id="3.30.1540.10">
    <property type="entry name" value="formyl-coa transferase, domain 3"/>
    <property type="match status" value="1"/>
</dbReference>
<accession>A0A0A7GD69</accession>
<dbReference type="Gene3D" id="3.40.50.10540">
    <property type="entry name" value="Crotonobetainyl-coa:carnitine coa-transferase, domain 1"/>
    <property type="match status" value="1"/>
</dbReference>
<dbReference type="eggNOG" id="arCOG02304">
    <property type="taxonomic scope" value="Archaea"/>
</dbReference>
<dbReference type="Proteomes" id="UP000030624">
    <property type="component" value="Chromosome"/>
</dbReference>
<dbReference type="Pfam" id="PF02515">
    <property type="entry name" value="CoA_transf_3"/>
    <property type="match status" value="1"/>
</dbReference>
<dbReference type="SUPFAM" id="SSF89796">
    <property type="entry name" value="CoA-transferase family III (CaiB/BaiF)"/>
    <property type="match status" value="1"/>
</dbReference>
<protein>
    <submittedName>
        <fullName evidence="1">Alpha-methylacyl-CoA racemase</fullName>
    </submittedName>
</protein>
<dbReference type="PANTHER" id="PTHR48228">
    <property type="entry name" value="SUCCINYL-COA--D-CITRAMALATE COA-TRANSFERASE"/>
    <property type="match status" value="1"/>
</dbReference>
<gene>
    <name evidence="1" type="ORF">GACE_0722</name>
</gene>
<reference evidence="1 2" key="1">
    <citation type="journal article" date="2015" name="Appl. Environ. Microbiol.">
        <title>The Geoglobus acetivorans genome: Fe(III) reduction, acetate utilization, autotrophic growth, and degradation of aromatic compounds in a hyperthermophilic archaeon.</title>
        <authorList>
            <person name="Mardanov A.V."/>
            <person name="Slododkina G.B."/>
            <person name="Slobodkin A.I."/>
            <person name="Beletsky A.V."/>
            <person name="Gavrilov S.N."/>
            <person name="Kublanov I.V."/>
            <person name="Bonch-Osmolovskaya E.A."/>
            <person name="Skryabin K.G."/>
            <person name="Ravin N.V."/>
        </authorList>
    </citation>
    <scope>NUCLEOTIDE SEQUENCE [LARGE SCALE GENOMIC DNA]</scope>
    <source>
        <strain evidence="1 2">SBH6</strain>
    </source>
</reference>
<dbReference type="PANTHER" id="PTHR48228:SF5">
    <property type="entry name" value="ALPHA-METHYLACYL-COA RACEMASE"/>
    <property type="match status" value="1"/>
</dbReference>
<dbReference type="InterPro" id="IPR044855">
    <property type="entry name" value="CoA-Trfase_III_dom3_sf"/>
</dbReference>
<dbReference type="GO" id="GO:0003824">
    <property type="term" value="F:catalytic activity"/>
    <property type="evidence" value="ECO:0007669"/>
    <property type="project" value="InterPro"/>
</dbReference>
<organism evidence="1 2">
    <name type="scientific">Geoglobus acetivorans</name>
    <dbReference type="NCBI Taxonomy" id="565033"/>
    <lineage>
        <taxon>Archaea</taxon>
        <taxon>Methanobacteriati</taxon>
        <taxon>Methanobacteriota</taxon>
        <taxon>Archaeoglobi</taxon>
        <taxon>Archaeoglobales</taxon>
        <taxon>Archaeoglobaceae</taxon>
        <taxon>Geoglobus</taxon>
    </lineage>
</organism>
<dbReference type="InterPro" id="IPR050509">
    <property type="entry name" value="CoA-transferase_III"/>
</dbReference>
<proteinExistence type="predicted"/>
<sequence>MTLETLMLGEMFVIELAYYYPGPFCCKILSDLGARVVKVEPPSGDPMRYRPEIFAGINAGKELHRIDLKTEEGRDEFYRLVESADVVVEGFRPGVAKKLGVDYETLSRINEGLIYCSITGFGQNSKITRPVHDINVLSMAGICEVSGLSEGIPRDPNVQFSDYTSSVMAAISILSAYIRKMRTGRGAYIDVDMYGSALFSVPLHALRAANGRPHLRDFYANPGYRIYRARDCHVSVGILDEPVFWEIFCRRLGLDELADVGFEERLARAEEIEKLVAERLSNMSRREIEDIFGEDIPYGVIESLENSVSDSDFLRELEFENTEVKTFSFPVRFHLG</sequence>
<dbReference type="InterPro" id="IPR003673">
    <property type="entry name" value="CoA-Trfase_fam_III"/>
</dbReference>
<name>A0A0A7GD69_GEOAI</name>
<dbReference type="STRING" id="565033.GACE_0722"/>
<dbReference type="KEGG" id="gac:GACE_0722"/>
<dbReference type="AlphaFoldDB" id="A0A0A7GD69"/>
<evidence type="ECO:0000313" key="1">
    <source>
        <dbReference type="EMBL" id="AIY89773.1"/>
    </source>
</evidence>
<dbReference type="HOGENOM" id="CLU_033975_5_1_2"/>
<dbReference type="InterPro" id="IPR023606">
    <property type="entry name" value="CoA-Trfase_III_dom_1_sf"/>
</dbReference>
<evidence type="ECO:0000313" key="2">
    <source>
        <dbReference type="Proteomes" id="UP000030624"/>
    </source>
</evidence>